<dbReference type="InterPro" id="IPR003395">
    <property type="entry name" value="RecF/RecN/SMC_N"/>
</dbReference>
<dbReference type="Pfam" id="PF02463">
    <property type="entry name" value="SMC_N"/>
    <property type="match status" value="1"/>
</dbReference>
<name>A0A6U5LFS3_9EUKA</name>
<organism evidence="3">
    <name type="scientific">Calcidiscus leptoporus</name>
    <dbReference type="NCBI Taxonomy" id="127549"/>
    <lineage>
        <taxon>Eukaryota</taxon>
        <taxon>Haptista</taxon>
        <taxon>Haptophyta</taxon>
        <taxon>Prymnesiophyceae</taxon>
        <taxon>Coccolithales</taxon>
        <taxon>Calcidiscaceae</taxon>
        <taxon>Calcidiscus</taxon>
    </lineage>
</organism>
<sequence length="108" mass="11889">MRIRSKRGGEDWREDLRELSGGQRTLMHLSMLLAVARYRPGMVLLLDEIDAALDEANAARIGSLLASIAAHTQVVAISHRPEFLALAHKLIHLHKSHDQTVAGARPAP</sequence>
<gene>
    <name evidence="2" type="ORF">CLEP1334_LOCUS22019</name>
    <name evidence="3" type="ORF">CLEP1334_LOCUS22020</name>
</gene>
<accession>A0A6U5LFS3</accession>
<proteinExistence type="predicted"/>
<evidence type="ECO:0000313" key="2">
    <source>
        <dbReference type="EMBL" id="CAD8546729.1"/>
    </source>
</evidence>
<reference evidence="3" key="1">
    <citation type="submission" date="2021-01" db="EMBL/GenBank/DDBJ databases">
        <authorList>
            <person name="Corre E."/>
            <person name="Pelletier E."/>
            <person name="Niang G."/>
            <person name="Scheremetjew M."/>
            <person name="Finn R."/>
            <person name="Kale V."/>
            <person name="Holt S."/>
            <person name="Cochrane G."/>
            <person name="Meng A."/>
            <person name="Brown T."/>
            <person name="Cohen L."/>
        </authorList>
    </citation>
    <scope>NUCLEOTIDE SEQUENCE</scope>
    <source>
        <strain evidence="3">RCC1130</strain>
    </source>
</reference>
<evidence type="ECO:0000259" key="1">
    <source>
        <dbReference type="Pfam" id="PF02463"/>
    </source>
</evidence>
<dbReference type="InterPro" id="IPR027417">
    <property type="entry name" value="P-loop_NTPase"/>
</dbReference>
<dbReference type="PANTHER" id="PTHR43977">
    <property type="entry name" value="STRUCTURAL MAINTENANCE OF CHROMOSOMES PROTEIN 3"/>
    <property type="match status" value="1"/>
</dbReference>
<protein>
    <recommendedName>
        <fullName evidence="1">RecF/RecN/SMC N-terminal domain-containing protein</fullName>
    </recommendedName>
</protein>
<dbReference type="SUPFAM" id="SSF52540">
    <property type="entry name" value="P-loop containing nucleoside triphosphate hydrolases"/>
    <property type="match status" value="1"/>
</dbReference>
<dbReference type="AlphaFoldDB" id="A0A6U5LFS3"/>
<dbReference type="EMBL" id="HBER01043751">
    <property type="protein sequence ID" value="CAD8546730.1"/>
    <property type="molecule type" value="Transcribed_RNA"/>
</dbReference>
<feature type="domain" description="RecF/RecN/SMC N-terminal" evidence="1">
    <location>
        <begin position="18"/>
        <end position="100"/>
    </location>
</feature>
<dbReference type="Gene3D" id="3.40.50.300">
    <property type="entry name" value="P-loop containing nucleotide triphosphate hydrolases"/>
    <property type="match status" value="1"/>
</dbReference>
<evidence type="ECO:0000313" key="3">
    <source>
        <dbReference type="EMBL" id="CAD8546730.1"/>
    </source>
</evidence>
<dbReference type="EMBL" id="HBER01043750">
    <property type="protein sequence ID" value="CAD8546729.1"/>
    <property type="molecule type" value="Transcribed_RNA"/>
</dbReference>